<dbReference type="EMBL" id="RYZH01000013">
    <property type="protein sequence ID" value="RUL88225.1"/>
    <property type="molecule type" value="Genomic_DNA"/>
</dbReference>
<feature type="domain" description="Glycosyltransferase subfamily 4-like N-terminal" evidence="1">
    <location>
        <begin position="111"/>
        <end position="244"/>
    </location>
</feature>
<dbReference type="InterPro" id="IPR050194">
    <property type="entry name" value="Glycosyltransferase_grp1"/>
</dbReference>
<organism evidence="2 3">
    <name type="scientific">Tautonia sociabilis</name>
    <dbReference type="NCBI Taxonomy" id="2080755"/>
    <lineage>
        <taxon>Bacteria</taxon>
        <taxon>Pseudomonadati</taxon>
        <taxon>Planctomycetota</taxon>
        <taxon>Planctomycetia</taxon>
        <taxon>Isosphaerales</taxon>
        <taxon>Isosphaeraceae</taxon>
        <taxon>Tautonia</taxon>
    </lineage>
</organism>
<dbReference type="GO" id="GO:0016757">
    <property type="term" value="F:glycosyltransferase activity"/>
    <property type="evidence" value="ECO:0007669"/>
    <property type="project" value="UniProtKB-ARBA"/>
</dbReference>
<evidence type="ECO:0000313" key="3">
    <source>
        <dbReference type="Proteomes" id="UP000280296"/>
    </source>
</evidence>
<sequence length="433" mass="47670">MGLRPGTEIATQALVACPDARPPAYQAAIGLAEVGQLGLFLTGFYDRGPGPLREVARRVLDRDRYARLERALGRRRHPDLPPDQVRPTLAFDLALAAERRLSGAPRRAVARWRTDRFDRVLADAIRRRPPDVAFVFSDVGSEHALPACRSWGVPVVLSMVHGDVREERRILDEERSRSPETFGLYLGDATLDLAELDWLHQRRLRDLELADLVLVPSEHIASELRRHGFPADRIRVVPYAADVRRFRPDPEKVHGRSCTFLFAGGICQRKGISYLLRAWREIRRPGWRLQLLGAPPRDLRPLSGLLDGVELLGRVPHAEVPSRMASADVFVFPSLFEGSAVVTYEALACGLPSIVTPSSGSVARHGIDGLLVPPGDADALAAAMERLGSDPDFRASCSSSARSLAELFDWPRYHLAVRDAVASVTAAGSPADP</sequence>
<evidence type="ECO:0000259" key="1">
    <source>
        <dbReference type="Pfam" id="PF13439"/>
    </source>
</evidence>
<dbReference type="Pfam" id="PF13692">
    <property type="entry name" value="Glyco_trans_1_4"/>
    <property type="match status" value="1"/>
</dbReference>
<dbReference type="OrthoDB" id="9765330at2"/>
<reference evidence="2 3" key="1">
    <citation type="submission" date="2018-12" db="EMBL/GenBank/DDBJ databases">
        <authorList>
            <person name="Toschakov S.V."/>
        </authorList>
    </citation>
    <scope>NUCLEOTIDE SEQUENCE [LARGE SCALE GENOMIC DNA]</scope>
    <source>
        <strain evidence="2 3">GM2012</strain>
    </source>
</reference>
<dbReference type="SUPFAM" id="SSF53756">
    <property type="entry name" value="UDP-Glycosyltransferase/glycogen phosphorylase"/>
    <property type="match status" value="1"/>
</dbReference>
<dbReference type="CDD" id="cd03801">
    <property type="entry name" value="GT4_PimA-like"/>
    <property type="match status" value="1"/>
</dbReference>
<comment type="caution">
    <text evidence="2">The sequence shown here is derived from an EMBL/GenBank/DDBJ whole genome shotgun (WGS) entry which is preliminary data.</text>
</comment>
<dbReference type="PANTHER" id="PTHR45947">
    <property type="entry name" value="SULFOQUINOVOSYL TRANSFERASE SQD2"/>
    <property type="match status" value="1"/>
</dbReference>
<accession>A0A432MM70</accession>
<keyword evidence="3" id="KW-1185">Reference proteome</keyword>
<protein>
    <submittedName>
        <fullName evidence="2">Glycosyltransferase family 1 protein</fullName>
    </submittedName>
</protein>
<dbReference type="Gene3D" id="3.40.50.2000">
    <property type="entry name" value="Glycogen Phosphorylase B"/>
    <property type="match status" value="2"/>
</dbReference>
<dbReference type="AlphaFoldDB" id="A0A432MM70"/>
<dbReference type="InterPro" id="IPR028098">
    <property type="entry name" value="Glyco_trans_4-like_N"/>
</dbReference>
<dbReference type="Proteomes" id="UP000280296">
    <property type="component" value="Unassembled WGS sequence"/>
</dbReference>
<reference evidence="2 3" key="2">
    <citation type="submission" date="2019-01" db="EMBL/GenBank/DDBJ databases">
        <title>Tautonia sociabilis, a novel thermotolerant planctomycete of Isosphaeraceae family, isolated from a 4000 m deep subterranean habitat.</title>
        <authorList>
            <person name="Kovaleva O.L."/>
            <person name="Elcheninov A.G."/>
            <person name="Van Heerden E."/>
            <person name="Toshchakov S.V."/>
            <person name="Novikov A."/>
            <person name="Bonch-Osmolovskaya E.A."/>
            <person name="Kublanov I.V."/>
        </authorList>
    </citation>
    <scope>NUCLEOTIDE SEQUENCE [LARGE SCALE GENOMIC DNA]</scope>
    <source>
        <strain evidence="2 3">GM2012</strain>
    </source>
</reference>
<proteinExistence type="predicted"/>
<keyword evidence="2" id="KW-0808">Transferase</keyword>
<evidence type="ECO:0000313" key="2">
    <source>
        <dbReference type="EMBL" id="RUL88225.1"/>
    </source>
</evidence>
<dbReference type="PANTHER" id="PTHR45947:SF3">
    <property type="entry name" value="SULFOQUINOVOSYL TRANSFERASE SQD2"/>
    <property type="match status" value="1"/>
</dbReference>
<dbReference type="Pfam" id="PF13439">
    <property type="entry name" value="Glyco_transf_4"/>
    <property type="match status" value="1"/>
</dbReference>
<name>A0A432MM70_9BACT</name>
<gene>
    <name evidence="2" type="ORF">TsocGM_08405</name>
</gene>